<dbReference type="PANTHER" id="PTHR46696">
    <property type="entry name" value="P450, PUTATIVE (EUROFUNG)-RELATED"/>
    <property type="match status" value="1"/>
</dbReference>
<proteinExistence type="inferred from homology"/>
<organism evidence="2 3">
    <name type="scientific">Hymenobacter cellulosilyticus</name>
    <dbReference type="NCBI Taxonomy" id="2932248"/>
    <lineage>
        <taxon>Bacteria</taxon>
        <taxon>Pseudomonadati</taxon>
        <taxon>Bacteroidota</taxon>
        <taxon>Cytophagia</taxon>
        <taxon>Cytophagales</taxon>
        <taxon>Hymenobacteraceae</taxon>
        <taxon>Hymenobacter</taxon>
    </lineage>
</organism>
<dbReference type="Proteomes" id="UP000831796">
    <property type="component" value="Chromosome"/>
</dbReference>
<dbReference type="Gene3D" id="1.10.630.10">
    <property type="entry name" value="Cytochrome P450"/>
    <property type="match status" value="1"/>
</dbReference>
<dbReference type="KEGG" id="hcu:MUN79_02770"/>
<gene>
    <name evidence="2" type="ORF">MUN79_02770</name>
</gene>
<reference evidence="2" key="1">
    <citation type="submission" date="2022-04" db="EMBL/GenBank/DDBJ databases">
        <title>Hymenobacter sp. isolated from the air.</title>
        <authorList>
            <person name="Won M."/>
            <person name="Lee C.-M."/>
            <person name="Woen H.-Y."/>
            <person name="Kwon S.-W."/>
        </authorList>
    </citation>
    <scope>NUCLEOTIDE SEQUENCE</scope>
    <source>
        <strain evidence="2">5116S-3</strain>
    </source>
</reference>
<dbReference type="GO" id="GO:0016705">
    <property type="term" value="F:oxidoreductase activity, acting on paired donors, with incorporation or reduction of molecular oxygen"/>
    <property type="evidence" value="ECO:0007669"/>
    <property type="project" value="InterPro"/>
</dbReference>
<dbReference type="GO" id="GO:0020037">
    <property type="term" value="F:heme binding"/>
    <property type="evidence" value="ECO:0007669"/>
    <property type="project" value="InterPro"/>
</dbReference>
<dbReference type="Pfam" id="PF00067">
    <property type="entry name" value="p450"/>
    <property type="match status" value="1"/>
</dbReference>
<dbReference type="GO" id="GO:0005506">
    <property type="term" value="F:iron ion binding"/>
    <property type="evidence" value="ECO:0007669"/>
    <property type="project" value="InterPro"/>
</dbReference>
<dbReference type="InterPro" id="IPR001128">
    <property type="entry name" value="Cyt_P450"/>
</dbReference>
<dbReference type="InterPro" id="IPR036396">
    <property type="entry name" value="Cyt_P450_sf"/>
</dbReference>
<dbReference type="EMBL" id="CP095046">
    <property type="protein sequence ID" value="UOQ72925.1"/>
    <property type="molecule type" value="Genomic_DNA"/>
</dbReference>
<dbReference type="PRINTS" id="PR00359">
    <property type="entry name" value="BP450"/>
</dbReference>
<evidence type="ECO:0000313" key="2">
    <source>
        <dbReference type="EMBL" id="UOQ72925.1"/>
    </source>
</evidence>
<dbReference type="GO" id="GO:0004497">
    <property type="term" value="F:monooxygenase activity"/>
    <property type="evidence" value="ECO:0007669"/>
    <property type="project" value="InterPro"/>
</dbReference>
<comment type="similarity">
    <text evidence="1">Belongs to the cytochrome P450 family.</text>
</comment>
<dbReference type="SUPFAM" id="SSF48264">
    <property type="entry name" value="Cytochrome P450"/>
    <property type="match status" value="1"/>
</dbReference>
<evidence type="ECO:0000256" key="1">
    <source>
        <dbReference type="ARBA" id="ARBA00010617"/>
    </source>
</evidence>
<dbReference type="InterPro" id="IPR002397">
    <property type="entry name" value="Cyt_P450_B"/>
</dbReference>
<keyword evidence="3" id="KW-1185">Reference proteome</keyword>
<sequence length="130" mass="13845">MRRRIAALRQSGAVLPAVCQRPIPLGTKTIAAGSQILICVGAANRDPSVFTNPDGLDLTRKPAHLSYGTGAYRCIGARLAHMQAGTALSKFIARTTAYAPIKGGTNWRTAPYVQRGPSSVKLQVTWNTAL</sequence>
<accession>A0A8T9Q718</accession>
<name>A0A8T9Q718_9BACT</name>
<evidence type="ECO:0000313" key="3">
    <source>
        <dbReference type="Proteomes" id="UP000831796"/>
    </source>
</evidence>
<dbReference type="RefSeq" id="WP_244676283.1">
    <property type="nucleotide sequence ID" value="NZ_CP095046.1"/>
</dbReference>
<dbReference type="AlphaFoldDB" id="A0A8T9Q718"/>
<protein>
    <submittedName>
        <fullName evidence="2">Cytochrome P450</fullName>
    </submittedName>
</protein>
<dbReference type="PANTHER" id="PTHR46696:SF1">
    <property type="entry name" value="CYTOCHROME P450 YJIB-RELATED"/>
    <property type="match status" value="1"/>
</dbReference>